<keyword evidence="1" id="KW-0812">Transmembrane</keyword>
<name>A0ABP2NWF4_HAEPA</name>
<feature type="transmembrane region" description="Helical" evidence="1">
    <location>
        <begin position="111"/>
        <end position="129"/>
    </location>
</feature>
<dbReference type="Proteomes" id="UP000003778">
    <property type="component" value="Unassembled WGS sequence"/>
</dbReference>
<keyword evidence="1" id="KW-0472">Membrane</keyword>
<protein>
    <recommendedName>
        <fullName evidence="4">HXXEE domain-containing protein</fullName>
    </recommendedName>
</protein>
<evidence type="ECO:0000313" key="3">
    <source>
        <dbReference type="Proteomes" id="UP000003778"/>
    </source>
</evidence>
<gene>
    <name evidence="2" type="ORF">HMPREF1119_1853</name>
</gene>
<feature type="transmembrane region" description="Helical" evidence="1">
    <location>
        <begin position="135"/>
        <end position="156"/>
    </location>
</feature>
<dbReference type="EMBL" id="AJTC01000035">
    <property type="protein sequence ID" value="EIJ29255.1"/>
    <property type="molecule type" value="Genomic_DNA"/>
</dbReference>
<evidence type="ECO:0000313" key="2">
    <source>
        <dbReference type="EMBL" id="EIJ29255.1"/>
    </source>
</evidence>
<reference evidence="2 3" key="1">
    <citation type="submission" date="2012-04" db="EMBL/GenBank/DDBJ databases">
        <authorList>
            <person name="Durkin A.S."/>
            <person name="McCorrison J."/>
            <person name="Torralba M."/>
            <person name="Gillis M."/>
            <person name="Methe B."/>
            <person name="Sutton G."/>
            <person name="Nelson K.E."/>
        </authorList>
    </citation>
    <scope>NUCLEOTIDE SEQUENCE [LARGE SCALE GENOMIC DNA]</scope>
    <source>
        <strain evidence="2 3">HK2019</strain>
    </source>
</reference>
<evidence type="ECO:0000256" key="1">
    <source>
        <dbReference type="SAM" id="Phobius"/>
    </source>
</evidence>
<dbReference type="Pfam" id="PF13787">
    <property type="entry name" value="HXXEE"/>
    <property type="match status" value="1"/>
</dbReference>
<sequence length="174" mass="20332">MSTSFLSFIILSLFMLHELDEIIFIRPWILQNQANKRYLKEMFIAGKNHYLSTENIALMIAEEFLLAFLLLLLAIIFEIPELALAIVFCHTIHLLIHIIQVIKFRRWVPGGFSALATFPILLLVFYNVVQEPISWPLFTFFTVILMVFLIVNLAFLHCKAKKLETWIYKISKAD</sequence>
<comment type="caution">
    <text evidence="2">The sequence shown here is derived from an EMBL/GenBank/DDBJ whole genome shotgun (WGS) entry which is preliminary data.</text>
</comment>
<dbReference type="RefSeq" id="WP_005699913.1">
    <property type="nucleotide sequence ID" value="NZ_AJTC01000035.1"/>
</dbReference>
<proteinExistence type="predicted"/>
<keyword evidence="3" id="KW-1185">Reference proteome</keyword>
<feature type="transmembrane region" description="Helical" evidence="1">
    <location>
        <begin position="50"/>
        <end position="76"/>
    </location>
</feature>
<organism evidence="2 3">
    <name type="scientific">Haemophilus parainfluenzae HK2019</name>
    <dbReference type="NCBI Taxonomy" id="1095746"/>
    <lineage>
        <taxon>Bacteria</taxon>
        <taxon>Pseudomonadati</taxon>
        <taxon>Pseudomonadota</taxon>
        <taxon>Gammaproteobacteria</taxon>
        <taxon>Pasteurellales</taxon>
        <taxon>Pasteurellaceae</taxon>
        <taxon>Haemophilus</taxon>
    </lineage>
</organism>
<dbReference type="InterPro" id="IPR025671">
    <property type="entry name" value="HXXEE"/>
</dbReference>
<keyword evidence="1" id="KW-1133">Transmembrane helix</keyword>
<evidence type="ECO:0008006" key="4">
    <source>
        <dbReference type="Google" id="ProtNLM"/>
    </source>
</evidence>
<accession>A0ABP2NWF4</accession>